<organism evidence="3 4">
    <name type="scientific">Ranitomeya imitator</name>
    <name type="common">mimic poison frog</name>
    <dbReference type="NCBI Taxonomy" id="111125"/>
    <lineage>
        <taxon>Eukaryota</taxon>
        <taxon>Metazoa</taxon>
        <taxon>Chordata</taxon>
        <taxon>Craniata</taxon>
        <taxon>Vertebrata</taxon>
        <taxon>Euteleostomi</taxon>
        <taxon>Amphibia</taxon>
        <taxon>Batrachia</taxon>
        <taxon>Anura</taxon>
        <taxon>Neobatrachia</taxon>
        <taxon>Hyloidea</taxon>
        <taxon>Dendrobatidae</taxon>
        <taxon>Dendrobatinae</taxon>
        <taxon>Ranitomeya</taxon>
    </lineage>
</organism>
<comment type="caution">
    <text evidence="3">The sequence shown here is derived from an EMBL/GenBank/DDBJ whole genome shotgun (WGS) entry which is preliminary data.</text>
</comment>
<reference evidence="3" key="1">
    <citation type="submission" date="2023-07" db="EMBL/GenBank/DDBJ databases">
        <authorList>
            <person name="Stuckert A."/>
        </authorList>
    </citation>
    <scope>NUCLEOTIDE SEQUENCE</scope>
</reference>
<protein>
    <recommendedName>
        <fullName evidence="2">ATP-dependent RNA helicase DHX29-like UBA domain-containing protein</fullName>
    </recommendedName>
</protein>
<feature type="region of interest" description="Disordered" evidence="1">
    <location>
        <begin position="189"/>
        <end position="218"/>
    </location>
</feature>
<dbReference type="SUPFAM" id="SSF52540">
    <property type="entry name" value="P-loop containing nucleoside triphosphate hydrolases"/>
    <property type="match status" value="1"/>
</dbReference>
<name>A0ABN9LH88_9NEOB</name>
<dbReference type="Pfam" id="PF24899">
    <property type="entry name" value="UBA_DHX29"/>
    <property type="match status" value="1"/>
</dbReference>
<proteinExistence type="predicted"/>
<evidence type="ECO:0000256" key="1">
    <source>
        <dbReference type="SAM" id="MobiDB-lite"/>
    </source>
</evidence>
<dbReference type="PANTHER" id="PTHR18934">
    <property type="entry name" value="ATP-DEPENDENT RNA HELICASE"/>
    <property type="match status" value="1"/>
</dbReference>
<feature type="domain" description="ATP-dependent RNA helicase DHX29-like UBA" evidence="2">
    <location>
        <begin position="122"/>
        <end position="176"/>
    </location>
</feature>
<evidence type="ECO:0000313" key="4">
    <source>
        <dbReference type="Proteomes" id="UP001176940"/>
    </source>
</evidence>
<feature type="region of interest" description="Disordered" evidence="1">
    <location>
        <begin position="1"/>
        <end position="78"/>
    </location>
</feature>
<feature type="compositionally biased region" description="Basic and acidic residues" evidence="1">
    <location>
        <begin position="28"/>
        <end position="45"/>
    </location>
</feature>
<dbReference type="InterPro" id="IPR056890">
    <property type="entry name" value="UBA_DHX29-like"/>
</dbReference>
<gene>
    <name evidence="3" type="ORF">RIMI_LOCUS7957165</name>
</gene>
<feature type="compositionally biased region" description="Low complexity" evidence="1">
    <location>
        <begin position="67"/>
        <end position="78"/>
    </location>
</feature>
<keyword evidence="4" id="KW-1185">Reference proteome</keyword>
<dbReference type="EMBL" id="CAUEEQ010015441">
    <property type="protein sequence ID" value="CAJ0939148.1"/>
    <property type="molecule type" value="Genomic_DNA"/>
</dbReference>
<dbReference type="Gene3D" id="3.40.50.300">
    <property type="entry name" value="P-loop containing nucleotide triphosphate hydrolases"/>
    <property type="match status" value="1"/>
</dbReference>
<feature type="compositionally biased region" description="Basic residues" evidence="1">
    <location>
        <begin position="1"/>
        <end position="10"/>
    </location>
</feature>
<dbReference type="PANTHER" id="PTHR18934:SF264">
    <property type="entry name" value="ATP-DEPENDENT RNA HELICASE DHX29"/>
    <property type="match status" value="1"/>
</dbReference>
<dbReference type="InterPro" id="IPR027417">
    <property type="entry name" value="P-loop_NTPase"/>
</dbReference>
<accession>A0ABN9LH88</accession>
<evidence type="ECO:0000259" key="2">
    <source>
        <dbReference type="Pfam" id="PF24899"/>
    </source>
</evidence>
<dbReference type="Proteomes" id="UP001176940">
    <property type="component" value="Unassembled WGS sequence"/>
</dbReference>
<sequence length="779" mass="86482">MGGKNKKNRHSNAPAIQGAISAANRTRAAVETRTGGDDAAKREAGRSASASSVSKEARSKQGPKTYSFASSADAGSSANNDKSVLKVVIESKLEKKIISLINEHKKLNCDLGTVSGRLTSKKLQDLYSALQEFNFKAEHIEDAMSNAVLYGGDLHSALDWLCLNLQDDALPDGFCQQFVEEEKKVREKFHPTSHQSVRDNVGSCGKSADPPLKASNDKKEMSMKEWILRYAEQSSDEEEELDLRKDPEIETFDPNERYLELTAKLLDAKAQAAGTKQAKDKAGQREAQNKIRECQQEMKMLEQHPMFNSALKLPEEKNECKKAPAAARDDAALDFSLFDSASEVQEVKAKTKPPLEIRNFDYTSRSWTGKSPKQFLIDWCRKHYPKSPNPSFEKVPVGRYWRSRVKIIKSNEDRLSVCPTIVTEDNMQAQHLAATLALYQLTKGQKLSPIHNMLRSDLWDPPPEKRSAEPNLNSAVAKQCSTQLFPGMNGAVVQILGSVELCSQDRLLGRPSGQTPTFYESVMTFKGGYEASNISWALQLGTQETMNSVHQLLPPTYRDVWLEWSDAEKCKEEKDKLEVNKPRDMFIAKLLNKLKLRQQQLKPAKMSKVSDDPEDSWENLAGADDLAQNTLNLVEKDNLEPVRNLFSKCRDSARHRVIVVAGETGSGKSTQVPHFLLEDMLLNKWASGKCNIVCTQPRRISAMSLATRVCEELGCESGPGGKSCSQSLSSVALSSSCGQLWSSVIGRSIVHVTLALHNYLHCEQQQKPSSGPGEGSYKG</sequence>
<evidence type="ECO:0000313" key="3">
    <source>
        <dbReference type="EMBL" id="CAJ0939148.1"/>
    </source>
</evidence>